<dbReference type="GeneID" id="38135015"/>
<feature type="region of interest" description="Disordered" evidence="1">
    <location>
        <begin position="1"/>
        <end position="26"/>
    </location>
</feature>
<sequence>MYLPTPPRHEPSSSQWAPTSRPVNGPGDKNTQADLLWILRIMLVACSHLGRSHANFDVGVLLLLFVYRPAYPPPVCVMLPHCCVHSLHISPCAHLFPTYVLYFLIFDSQIDFCTSVLLSFLHIIRLEGYFPFLFVLNVDRFQINLRP</sequence>
<evidence type="ECO:0000313" key="2">
    <source>
        <dbReference type="EMBL" id="RDH32146.1"/>
    </source>
</evidence>
<evidence type="ECO:0000256" key="1">
    <source>
        <dbReference type="SAM" id="MobiDB-lite"/>
    </source>
</evidence>
<name>A0A3F3Q0J4_9EURO</name>
<gene>
    <name evidence="2" type="ORF">BDQ94DRAFT_145525</name>
</gene>
<evidence type="ECO:0000313" key="3">
    <source>
        <dbReference type="Proteomes" id="UP000253729"/>
    </source>
</evidence>
<dbReference type="EMBL" id="KZ852051">
    <property type="protein sequence ID" value="RDH32146.1"/>
    <property type="molecule type" value="Genomic_DNA"/>
</dbReference>
<feature type="compositionally biased region" description="Polar residues" evidence="1">
    <location>
        <begin position="12"/>
        <end position="22"/>
    </location>
</feature>
<proteinExistence type="predicted"/>
<dbReference type="AlphaFoldDB" id="A0A3F3Q0J4"/>
<keyword evidence="3" id="KW-1185">Reference proteome</keyword>
<reference evidence="2 3" key="1">
    <citation type="submission" date="2018-07" db="EMBL/GenBank/DDBJ databases">
        <title>The genomes of Aspergillus section Nigri reveals drivers in fungal speciation.</title>
        <authorList>
            <consortium name="DOE Joint Genome Institute"/>
            <person name="Vesth T.C."/>
            <person name="Nybo J."/>
            <person name="Theobald S."/>
            <person name="Brandl J."/>
            <person name="Frisvad J.C."/>
            <person name="Nielsen K.F."/>
            <person name="Lyhne E.K."/>
            <person name="Kogle M.E."/>
            <person name="Kuo A."/>
            <person name="Riley R."/>
            <person name="Clum A."/>
            <person name="Nolan M."/>
            <person name="Lipzen A."/>
            <person name="Salamov A."/>
            <person name="Henrissat B."/>
            <person name="Wiebenga A."/>
            <person name="De vries R.P."/>
            <person name="Grigoriev I.V."/>
            <person name="Mortensen U.H."/>
            <person name="Andersen M.R."/>
            <person name="Baker S.E."/>
        </authorList>
    </citation>
    <scope>NUCLEOTIDE SEQUENCE [LARGE SCALE GENOMIC DNA]</scope>
    <source>
        <strain evidence="2 3">CBS 139.54b</strain>
    </source>
</reference>
<dbReference type="RefSeq" id="XP_026625168.1">
    <property type="nucleotide sequence ID" value="XM_026766659.1"/>
</dbReference>
<organism evidence="2 3">
    <name type="scientific">Aspergillus welwitschiae</name>
    <dbReference type="NCBI Taxonomy" id="1341132"/>
    <lineage>
        <taxon>Eukaryota</taxon>
        <taxon>Fungi</taxon>
        <taxon>Dikarya</taxon>
        <taxon>Ascomycota</taxon>
        <taxon>Pezizomycotina</taxon>
        <taxon>Eurotiomycetes</taxon>
        <taxon>Eurotiomycetidae</taxon>
        <taxon>Eurotiales</taxon>
        <taxon>Aspergillaceae</taxon>
        <taxon>Aspergillus</taxon>
        <taxon>Aspergillus subgen. Circumdati</taxon>
    </lineage>
</organism>
<dbReference type="Proteomes" id="UP000253729">
    <property type="component" value="Unassembled WGS sequence"/>
</dbReference>
<accession>A0A3F3Q0J4</accession>
<protein>
    <submittedName>
        <fullName evidence="2">Uncharacterized protein</fullName>
    </submittedName>
</protein>